<feature type="signal peptide" evidence="9">
    <location>
        <begin position="1"/>
        <end position="30"/>
    </location>
</feature>
<dbReference type="Pfam" id="PF13379">
    <property type="entry name" value="NMT1_2"/>
    <property type="match status" value="1"/>
</dbReference>
<keyword evidence="5" id="KW-1003">Cell membrane</keyword>
<keyword evidence="4" id="KW-0813">Transport</keyword>
<dbReference type="PANTHER" id="PTHR30024">
    <property type="entry name" value="ALIPHATIC SULFONATES-BINDING PROTEIN-RELATED"/>
    <property type="match status" value="1"/>
</dbReference>
<evidence type="ECO:0000256" key="4">
    <source>
        <dbReference type="ARBA" id="ARBA00022448"/>
    </source>
</evidence>
<dbReference type="PANTHER" id="PTHR30024:SF47">
    <property type="entry name" value="TAURINE-BINDING PERIPLASMIC PROTEIN"/>
    <property type="match status" value="1"/>
</dbReference>
<dbReference type="InterPro" id="IPR044527">
    <property type="entry name" value="NrtA/CpmA_ABC-bd_dom"/>
</dbReference>
<sequence>MTTTPVRRGSARAVAVGAALLLAATACSRADRVDEADGPADLGAAAELRLGYFPNVTHAAAVAGVSEGFFAEELGDTELVPQTFNAGPDAVGALLGDSLDATFIGSNPALTAFQESGGAHTRLVAGATSGGAQLVVRADIDGPEDLLGESVATPQLANTQDVAAKKWLVDLDLPSGDGPDQVTVQNIRNPDTLNLFREGAVAGGWLPEPWASRLVVEADAEVLVDERDLWDGGAFPTTVLIVRTQYLREHPETVEALVRGLLRSTDWVEEDLGRAKAVVNAELDRLAGAPLDQAVLDRAFENIDLDLDPLAATFPRLAEDAVTAGLSPAVPDLHGLVDVGPLNNVLAEAGRPLVDDAGLGEG</sequence>
<evidence type="ECO:0000256" key="8">
    <source>
        <dbReference type="ARBA" id="ARBA00023136"/>
    </source>
</evidence>
<evidence type="ECO:0000256" key="1">
    <source>
        <dbReference type="ARBA" id="ARBA00004418"/>
    </source>
</evidence>
<evidence type="ECO:0000256" key="3">
    <source>
        <dbReference type="ARBA" id="ARBA00010742"/>
    </source>
</evidence>
<evidence type="ECO:0000256" key="2">
    <source>
        <dbReference type="ARBA" id="ARBA00004533"/>
    </source>
</evidence>
<dbReference type="PROSITE" id="PS51257">
    <property type="entry name" value="PROKAR_LIPOPROTEIN"/>
    <property type="match status" value="1"/>
</dbReference>
<organism evidence="10 11">
    <name type="scientific">Actinoalloteichus caeruleus DSM 43889</name>
    <dbReference type="NCBI Taxonomy" id="1120930"/>
    <lineage>
        <taxon>Bacteria</taxon>
        <taxon>Bacillati</taxon>
        <taxon>Actinomycetota</taxon>
        <taxon>Actinomycetes</taxon>
        <taxon>Pseudonocardiales</taxon>
        <taxon>Pseudonocardiaceae</taxon>
        <taxon>Actinoalloteichus</taxon>
        <taxon>Actinoalloteichus cyanogriseus</taxon>
    </lineage>
</organism>
<dbReference type="Gene3D" id="3.40.190.10">
    <property type="entry name" value="Periplasmic binding protein-like II"/>
    <property type="match status" value="2"/>
</dbReference>
<evidence type="ECO:0000256" key="9">
    <source>
        <dbReference type="SAM" id="SignalP"/>
    </source>
</evidence>
<keyword evidence="8" id="KW-0472">Membrane</keyword>
<dbReference type="EMBL" id="AUBJ02000001">
    <property type="protein sequence ID" value="MCP2334237.1"/>
    <property type="molecule type" value="Genomic_DNA"/>
</dbReference>
<keyword evidence="6" id="KW-0997">Cell inner membrane</keyword>
<dbReference type="RefSeq" id="WP_026418460.1">
    <property type="nucleotide sequence ID" value="NZ_AUBJ02000001.1"/>
</dbReference>
<comment type="subcellular location">
    <subcellularLocation>
        <location evidence="2">Cell inner membrane</location>
    </subcellularLocation>
    <subcellularLocation>
        <location evidence="1">Periplasm</location>
    </subcellularLocation>
</comment>
<feature type="chain" id="PRO_5046113465" evidence="9">
    <location>
        <begin position="31"/>
        <end position="362"/>
    </location>
</feature>
<evidence type="ECO:0000256" key="5">
    <source>
        <dbReference type="ARBA" id="ARBA00022475"/>
    </source>
</evidence>
<comment type="similarity">
    <text evidence="3">Belongs to the bacterial solute-binding protein SsuA/TauA family.</text>
</comment>
<accession>A0ABT1JNX6</accession>
<keyword evidence="7 9" id="KW-0732">Signal</keyword>
<evidence type="ECO:0000256" key="6">
    <source>
        <dbReference type="ARBA" id="ARBA00022519"/>
    </source>
</evidence>
<dbReference type="Proteomes" id="UP000791080">
    <property type="component" value="Unassembled WGS sequence"/>
</dbReference>
<reference evidence="10 11" key="1">
    <citation type="submission" date="2022-06" db="EMBL/GenBank/DDBJ databases">
        <title>Genomic Encyclopedia of Type Strains, Phase I: the one thousand microbial genomes (KMG-I) project.</title>
        <authorList>
            <person name="Kyrpides N."/>
        </authorList>
    </citation>
    <scope>NUCLEOTIDE SEQUENCE [LARGE SCALE GENOMIC DNA]</scope>
    <source>
        <strain evidence="10 11">DSM 43889</strain>
    </source>
</reference>
<proteinExistence type="inferred from homology"/>
<comment type="caution">
    <text evidence="10">The sequence shown here is derived from an EMBL/GenBank/DDBJ whole genome shotgun (WGS) entry which is preliminary data.</text>
</comment>
<name>A0ABT1JNX6_ACTCY</name>
<evidence type="ECO:0000256" key="7">
    <source>
        <dbReference type="ARBA" id="ARBA00022729"/>
    </source>
</evidence>
<evidence type="ECO:0000313" key="10">
    <source>
        <dbReference type="EMBL" id="MCP2334237.1"/>
    </source>
</evidence>
<evidence type="ECO:0000313" key="11">
    <source>
        <dbReference type="Proteomes" id="UP000791080"/>
    </source>
</evidence>
<protein>
    <submittedName>
        <fullName evidence="10">NitT/TauT family transport system substrate-binding protein</fullName>
    </submittedName>
</protein>
<gene>
    <name evidence="10" type="ORF">G443_004507</name>
</gene>
<dbReference type="SUPFAM" id="SSF53850">
    <property type="entry name" value="Periplasmic binding protein-like II"/>
    <property type="match status" value="1"/>
</dbReference>
<dbReference type="CDD" id="cd13553">
    <property type="entry name" value="PBP2_NrtA_CpmA_like"/>
    <property type="match status" value="1"/>
</dbReference>
<keyword evidence="11" id="KW-1185">Reference proteome</keyword>